<dbReference type="InterPro" id="IPR007767">
    <property type="entry name" value="DUF684"/>
</dbReference>
<dbReference type="Proteomes" id="UP000095282">
    <property type="component" value="Unplaced"/>
</dbReference>
<dbReference type="AlphaFoldDB" id="A0A1I7TCA1"/>
<evidence type="ECO:0000313" key="1">
    <source>
        <dbReference type="Proteomes" id="UP000095282"/>
    </source>
</evidence>
<accession>A0A1I7TCA1</accession>
<evidence type="ECO:0000313" key="2">
    <source>
        <dbReference type="WBParaSite" id="Csp11.Scaffold579.g4539.t1"/>
    </source>
</evidence>
<sequence>MVYDDVQGQQNHIFTGNQSEYITVFKPGKCNVVVYRSRFWRGSPENALITVTKEVQDACKAGILKASDYTETVEKLYGSFKDIQFLGLIAKENDVSIRSANSFGRIWGPGYWDTVKVLNLDTKEDTGKEFLLIAGYK</sequence>
<dbReference type="Pfam" id="PF05075">
    <property type="entry name" value="DUF684"/>
    <property type="match status" value="1"/>
</dbReference>
<dbReference type="eggNOG" id="ENOG502THE4">
    <property type="taxonomic scope" value="Eukaryota"/>
</dbReference>
<protein>
    <submittedName>
        <fullName evidence="2">Lipoprotein</fullName>
    </submittedName>
</protein>
<name>A0A1I7TCA1_9PELO</name>
<proteinExistence type="predicted"/>
<organism evidence="1 2">
    <name type="scientific">Caenorhabditis tropicalis</name>
    <dbReference type="NCBI Taxonomy" id="1561998"/>
    <lineage>
        <taxon>Eukaryota</taxon>
        <taxon>Metazoa</taxon>
        <taxon>Ecdysozoa</taxon>
        <taxon>Nematoda</taxon>
        <taxon>Chromadorea</taxon>
        <taxon>Rhabditida</taxon>
        <taxon>Rhabditina</taxon>
        <taxon>Rhabditomorpha</taxon>
        <taxon>Rhabditoidea</taxon>
        <taxon>Rhabditidae</taxon>
        <taxon>Peloderinae</taxon>
        <taxon>Caenorhabditis</taxon>
    </lineage>
</organism>
<dbReference type="STRING" id="1561998.A0A1I7TCA1"/>
<dbReference type="PANTHER" id="PTHR31464:SF4">
    <property type="entry name" value="DUF4242 DOMAIN-CONTAINING PROTEIN-RELATED"/>
    <property type="match status" value="1"/>
</dbReference>
<keyword evidence="1" id="KW-1185">Reference proteome</keyword>
<dbReference type="WBParaSite" id="Csp11.Scaffold579.g4539.t1">
    <property type="protein sequence ID" value="Csp11.Scaffold579.g4539.t1"/>
    <property type="gene ID" value="Csp11.Scaffold579.g4539"/>
</dbReference>
<dbReference type="PANTHER" id="PTHR31464">
    <property type="entry name" value="PROTEIN CBG01266"/>
    <property type="match status" value="1"/>
</dbReference>
<reference evidence="2" key="1">
    <citation type="submission" date="2016-11" db="UniProtKB">
        <authorList>
            <consortium name="WormBaseParasite"/>
        </authorList>
    </citation>
    <scope>IDENTIFICATION</scope>
</reference>